<name>K1PYQ8_MAGGI</name>
<dbReference type="PANTHER" id="PTHR13710">
    <property type="entry name" value="DNA HELICASE RECQ FAMILY MEMBER"/>
    <property type="match status" value="1"/>
</dbReference>
<dbReference type="GO" id="GO:0000724">
    <property type="term" value="P:double-strand break repair via homologous recombination"/>
    <property type="evidence" value="ECO:0007669"/>
    <property type="project" value="TreeGrafter"/>
</dbReference>
<reference evidence="2" key="1">
    <citation type="journal article" date="2012" name="Nature">
        <title>The oyster genome reveals stress adaptation and complexity of shell formation.</title>
        <authorList>
            <person name="Zhang G."/>
            <person name="Fang X."/>
            <person name="Guo X."/>
            <person name="Li L."/>
            <person name="Luo R."/>
            <person name="Xu F."/>
            <person name="Yang P."/>
            <person name="Zhang L."/>
            <person name="Wang X."/>
            <person name="Qi H."/>
            <person name="Xiong Z."/>
            <person name="Que H."/>
            <person name="Xie Y."/>
            <person name="Holland P.W."/>
            <person name="Paps J."/>
            <person name="Zhu Y."/>
            <person name="Wu F."/>
            <person name="Chen Y."/>
            <person name="Wang J."/>
            <person name="Peng C."/>
            <person name="Meng J."/>
            <person name="Yang L."/>
            <person name="Liu J."/>
            <person name="Wen B."/>
            <person name="Zhang N."/>
            <person name="Huang Z."/>
            <person name="Zhu Q."/>
            <person name="Feng Y."/>
            <person name="Mount A."/>
            <person name="Hedgecock D."/>
            <person name="Xu Z."/>
            <person name="Liu Y."/>
            <person name="Domazet-Loso T."/>
            <person name="Du Y."/>
            <person name="Sun X."/>
            <person name="Zhang S."/>
            <person name="Liu B."/>
            <person name="Cheng P."/>
            <person name="Jiang X."/>
            <person name="Li J."/>
            <person name="Fan D."/>
            <person name="Wang W."/>
            <person name="Fu W."/>
            <person name="Wang T."/>
            <person name="Wang B."/>
            <person name="Zhang J."/>
            <person name="Peng Z."/>
            <person name="Li Y."/>
            <person name="Li N."/>
            <person name="Wang J."/>
            <person name="Chen M."/>
            <person name="He Y."/>
            <person name="Tan F."/>
            <person name="Song X."/>
            <person name="Zheng Q."/>
            <person name="Huang R."/>
            <person name="Yang H."/>
            <person name="Du X."/>
            <person name="Chen L."/>
            <person name="Yang M."/>
            <person name="Gaffney P.M."/>
            <person name="Wang S."/>
            <person name="Luo L."/>
            <person name="She Z."/>
            <person name="Ming Y."/>
            <person name="Huang W."/>
            <person name="Zhang S."/>
            <person name="Huang B."/>
            <person name="Zhang Y."/>
            <person name="Qu T."/>
            <person name="Ni P."/>
            <person name="Miao G."/>
            <person name="Wang J."/>
            <person name="Wang Q."/>
            <person name="Steinberg C.E."/>
            <person name="Wang H."/>
            <person name="Li N."/>
            <person name="Qian L."/>
            <person name="Zhang G."/>
            <person name="Li Y."/>
            <person name="Yang H."/>
            <person name="Liu X."/>
            <person name="Wang J."/>
            <person name="Yin Y."/>
            <person name="Wang J."/>
        </authorList>
    </citation>
    <scope>NUCLEOTIDE SEQUENCE [LARGE SCALE GENOMIC DNA]</scope>
    <source>
        <strain evidence="2">05x7-T-G4-1.051#20</strain>
    </source>
</reference>
<dbReference type="InterPro" id="IPR027417">
    <property type="entry name" value="P-loop_NTPase"/>
</dbReference>
<dbReference type="HOGENOM" id="CLU_1391464_0_0_1"/>
<dbReference type="GO" id="GO:0009378">
    <property type="term" value="F:four-way junction helicase activity"/>
    <property type="evidence" value="ECO:0007669"/>
    <property type="project" value="TreeGrafter"/>
</dbReference>
<dbReference type="Gene3D" id="3.40.50.300">
    <property type="entry name" value="P-loop containing nucleotide triphosphate hydrolases"/>
    <property type="match status" value="1"/>
</dbReference>
<accession>K1PYQ8</accession>
<evidence type="ECO:0000256" key="1">
    <source>
        <dbReference type="ARBA" id="ARBA00005446"/>
    </source>
</evidence>
<dbReference type="GO" id="GO:0043138">
    <property type="term" value="F:3'-5' DNA helicase activity"/>
    <property type="evidence" value="ECO:0007669"/>
    <property type="project" value="TreeGrafter"/>
</dbReference>
<keyword evidence="2" id="KW-0067">ATP-binding</keyword>
<protein>
    <submittedName>
        <fullName evidence="2">Werner syndrome ATP-dependent helicase-like protein</fullName>
    </submittedName>
</protein>
<keyword evidence="2" id="KW-0547">Nucleotide-binding</keyword>
<dbReference type="GO" id="GO:0005694">
    <property type="term" value="C:chromosome"/>
    <property type="evidence" value="ECO:0007669"/>
    <property type="project" value="TreeGrafter"/>
</dbReference>
<keyword evidence="2" id="KW-0378">Hydrolase</keyword>
<dbReference type="InParanoid" id="K1PYQ8"/>
<dbReference type="PANTHER" id="PTHR13710:SF120">
    <property type="entry name" value="BIFUNCTIONAL 3'-5' EXONUCLEASE_ATP-DEPENDENT HELICASE WRN"/>
    <property type="match status" value="1"/>
</dbReference>
<gene>
    <name evidence="2" type="ORF">CGI_10007623</name>
</gene>
<dbReference type="InterPro" id="IPR014001">
    <property type="entry name" value="Helicase_ATP-bd"/>
</dbReference>
<comment type="similarity">
    <text evidence="1">Belongs to the helicase family. RecQ subfamily.</text>
</comment>
<dbReference type="AlphaFoldDB" id="K1PYQ8"/>
<proteinExistence type="inferred from homology"/>
<dbReference type="SUPFAM" id="SSF52540">
    <property type="entry name" value="P-loop containing nucleoside triphosphate hydrolases"/>
    <property type="match status" value="1"/>
</dbReference>
<keyword evidence="2" id="KW-0347">Helicase</keyword>
<dbReference type="GO" id="GO:0005737">
    <property type="term" value="C:cytoplasm"/>
    <property type="evidence" value="ECO:0007669"/>
    <property type="project" value="TreeGrafter"/>
</dbReference>
<evidence type="ECO:0000313" key="2">
    <source>
        <dbReference type="EMBL" id="EKC29367.1"/>
    </source>
</evidence>
<sequence length="196" mass="22162">MADQVADLQNFNVSAIAIEPGTSPDTIRDIKFGKYSIIFMSPESATSPHWRNILLSEDLKPRICVFACDEAHCISEWFVYPLYVLEKCLGEDFRPSYKEVLCLRSIIEAPVLAITGTCDEKVKKDIFSSLALTDEVSVIAVVPDRSVSATALLYVHFKDALRERGTPDGLIDMYHRSIDDENLHSYHKMLATLRYQ</sequence>
<dbReference type="GO" id="GO:0005634">
    <property type="term" value="C:nucleus"/>
    <property type="evidence" value="ECO:0007669"/>
    <property type="project" value="TreeGrafter"/>
</dbReference>
<dbReference type="EMBL" id="JH815921">
    <property type="protein sequence ID" value="EKC29367.1"/>
    <property type="molecule type" value="Genomic_DNA"/>
</dbReference>
<dbReference type="PROSITE" id="PS51192">
    <property type="entry name" value="HELICASE_ATP_BIND_1"/>
    <property type="match status" value="1"/>
</dbReference>
<organism evidence="2">
    <name type="scientific">Magallana gigas</name>
    <name type="common">Pacific oyster</name>
    <name type="synonym">Crassostrea gigas</name>
    <dbReference type="NCBI Taxonomy" id="29159"/>
    <lineage>
        <taxon>Eukaryota</taxon>
        <taxon>Metazoa</taxon>
        <taxon>Spiralia</taxon>
        <taxon>Lophotrochozoa</taxon>
        <taxon>Mollusca</taxon>
        <taxon>Bivalvia</taxon>
        <taxon>Autobranchia</taxon>
        <taxon>Pteriomorphia</taxon>
        <taxon>Ostreida</taxon>
        <taxon>Ostreoidea</taxon>
        <taxon>Ostreidae</taxon>
        <taxon>Magallana</taxon>
    </lineage>
</organism>